<dbReference type="InterPro" id="IPR005814">
    <property type="entry name" value="Aminotrans_3"/>
</dbReference>
<evidence type="ECO:0000256" key="1">
    <source>
        <dbReference type="ARBA" id="ARBA00001933"/>
    </source>
</evidence>
<evidence type="ECO:0000256" key="4">
    <source>
        <dbReference type="ARBA" id="ARBA00022898"/>
    </source>
</evidence>
<dbReference type="InterPro" id="IPR015424">
    <property type="entry name" value="PyrdxlP-dep_Trfase"/>
</dbReference>
<reference evidence="6 7" key="1">
    <citation type="journal article" date="2013" name="Int. J. Syst. Evol. Microbiol.">
        <title>Kordia antarctica sp. nov., isolated from Antarctic seawater.</title>
        <authorList>
            <person name="Baek K."/>
            <person name="Choi A."/>
            <person name="Kang I."/>
            <person name="Lee K."/>
            <person name="Cho J.C."/>
        </authorList>
    </citation>
    <scope>NUCLEOTIDE SEQUENCE [LARGE SCALE GENOMIC DNA]</scope>
    <source>
        <strain evidence="6 7">IMCC3317</strain>
    </source>
</reference>
<dbReference type="GO" id="GO:0033094">
    <property type="term" value="F:putrescine--2-oxoglutarate transaminase activity"/>
    <property type="evidence" value="ECO:0007669"/>
    <property type="project" value="UniProtKB-EC"/>
</dbReference>
<organism evidence="6 7">
    <name type="scientific">Kordia antarctica</name>
    <dbReference type="NCBI Taxonomy" id="1218801"/>
    <lineage>
        <taxon>Bacteria</taxon>
        <taxon>Pseudomonadati</taxon>
        <taxon>Bacteroidota</taxon>
        <taxon>Flavobacteriia</taxon>
        <taxon>Flavobacteriales</taxon>
        <taxon>Flavobacteriaceae</taxon>
        <taxon>Kordia</taxon>
    </lineage>
</organism>
<dbReference type="Gene3D" id="3.90.1150.10">
    <property type="entry name" value="Aspartate Aminotransferase, domain 1"/>
    <property type="match status" value="1"/>
</dbReference>
<sequence length="441" mass="49005">MKIKYLALIFKICSKFYLSKTMSNSRYLMFNFSIKNPPINFVSLQTISMKKDFLKYQAQTTPHPLAMEVSHAEGSYIYDTNNKEYLDFVAGVSACSLGHRHPRVVNAIKKQLDSYLHVMVYGEYVQKSAVELTKLLASLLPNPLEKTYLTNSGTEAIEGALKLAKRYTGRSELIAANNAYHGNTHGALSVMGFEERKQAFRPLLPDVHFIQFNNEEDLEKITTKTAGVILETIQGGAGFIVPTNNYLKKVKQRCVEVGALLILDEIQPGFGRTGKLFGFQHYDVIPDVLVMGKGMGGGMPVGAFTASAEIMDTLQEQPKLGHITTFGGHPVIAAASLATLKEITESTLMAQTVLKEELFRELLQHKYIEEIRGKGLMLSLIVKNAAVANQIILGCLEEGLILFWLLFEPKAVRITPPLTISKDEIKQGCAVIMKVLRTIKD</sequence>
<dbReference type="AlphaFoldDB" id="A0A7L4ZQX5"/>
<dbReference type="Pfam" id="PF00202">
    <property type="entry name" value="Aminotran_3"/>
    <property type="match status" value="1"/>
</dbReference>
<dbReference type="SUPFAM" id="SSF53383">
    <property type="entry name" value="PLP-dependent transferases"/>
    <property type="match status" value="1"/>
</dbReference>
<keyword evidence="7" id="KW-1185">Reference proteome</keyword>
<evidence type="ECO:0000313" key="7">
    <source>
        <dbReference type="Proteomes" id="UP000464657"/>
    </source>
</evidence>
<name>A0A7L4ZQX5_9FLAO</name>
<dbReference type="InterPro" id="IPR015422">
    <property type="entry name" value="PyrdxlP-dep_Trfase_small"/>
</dbReference>
<gene>
    <name evidence="6" type="primary">patA_3</name>
    <name evidence="6" type="ORF">IMCC3317_43920</name>
</gene>
<evidence type="ECO:0000313" key="6">
    <source>
        <dbReference type="EMBL" id="QHI38992.1"/>
    </source>
</evidence>
<comment type="cofactor">
    <cofactor evidence="1">
        <name>pyridoxal 5'-phosphate</name>
        <dbReference type="ChEBI" id="CHEBI:597326"/>
    </cofactor>
</comment>
<dbReference type="KEGG" id="kan:IMCC3317_43920"/>
<dbReference type="PANTHER" id="PTHR11986:SF79">
    <property type="entry name" value="ACETYLORNITHINE AMINOTRANSFERASE, MITOCHONDRIAL"/>
    <property type="match status" value="1"/>
</dbReference>
<proteinExistence type="inferred from homology"/>
<dbReference type="InterPro" id="IPR049704">
    <property type="entry name" value="Aminotrans_3_PPA_site"/>
</dbReference>
<dbReference type="PANTHER" id="PTHR11986">
    <property type="entry name" value="AMINOTRANSFERASE CLASS III"/>
    <property type="match status" value="1"/>
</dbReference>
<dbReference type="GO" id="GO:0030170">
    <property type="term" value="F:pyridoxal phosphate binding"/>
    <property type="evidence" value="ECO:0007669"/>
    <property type="project" value="InterPro"/>
</dbReference>
<evidence type="ECO:0000256" key="5">
    <source>
        <dbReference type="RuleBase" id="RU003560"/>
    </source>
</evidence>
<accession>A0A7L4ZQX5</accession>
<dbReference type="PROSITE" id="PS00600">
    <property type="entry name" value="AA_TRANSFER_CLASS_3"/>
    <property type="match status" value="1"/>
</dbReference>
<comment type="similarity">
    <text evidence="5">Belongs to the class-III pyridoxal-phosphate-dependent aminotransferase family.</text>
</comment>
<dbReference type="CDD" id="cd00610">
    <property type="entry name" value="OAT_like"/>
    <property type="match status" value="1"/>
</dbReference>
<dbReference type="InterPro" id="IPR015421">
    <property type="entry name" value="PyrdxlP-dep_Trfase_major"/>
</dbReference>
<dbReference type="EMBL" id="CP019288">
    <property type="protein sequence ID" value="QHI38992.1"/>
    <property type="molecule type" value="Genomic_DNA"/>
</dbReference>
<dbReference type="Gene3D" id="3.40.640.10">
    <property type="entry name" value="Type I PLP-dependent aspartate aminotransferase-like (Major domain)"/>
    <property type="match status" value="1"/>
</dbReference>
<evidence type="ECO:0000256" key="3">
    <source>
        <dbReference type="ARBA" id="ARBA00022679"/>
    </source>
</evidence>
<dbReference type="PIRSF" id="PIRSF000521">
    <property type="entry name" value="Transaminase_4ab_Lys_Orn"/>
    <property type="match status" value="1"/>
</dbReference>
<keyword evidence="3 6" id="KW-0808">Transferase</keyword>
<dbReference type="InterPro" id="IPR050103">
    <property type="entry name" value="Class-III_PLP-dep_AT"/>
</dbReference>
<dbReference type="EC" id="2.6.1.82" evidence="6"/>
<keyword evidence="4 5" id="KW-0663">Pyridoxal phosphate</keyword>
<dbReference type="FunFam" id="3.40.640.10:FF:000004">
    <property type="entry name" value="Acetylornithine aminotransferase"/>
    <property type="match status" value="1"/>
</dbReference>
<evidence type="ECO:0000256" key="2">
    <source>
        <dbReference type="ARBA" id="ARBA00022576"/>
    </source>
</evidence>
<protein>
    <submittedName>
        <fullName evidence="6">Putrescine aminotransferase</fullName>
        <ecNumber evidence="6">2.6.1.82</ecNumber>
    </submittedName>
</protein>
<keyword evidence="2 6" id="KW-0032">Aminotransferase</keyword>
<dbReference type="Proteomes" id="UP000464657">
    <property type="component" value="Chromosome"/>
</dbReference>
<dbReference type="GO" id="GO:0042802">
    <property type="term" value="F:identical protein binding"/>
    <property type="evidence" value="ECO:0007669"/>
    <property type="project" value="TreeGrafter"/>
</dbReference>